<evidence type="ECO:0000256" key="1">
    <source>
        <dbReference type="SAM" id="MobiDB-lite"/>
    </source>
</evidence>
<keyword evidence="3" id="KW-1185">Reference proteome</keyword>
<feature type="region of interest" description="Disordered" evidence="1">
    <location>
        <begin position="80"/>
        <end position="100"/>
    </location>
</feature>
<name>A0A1M6AQ81_9FLAO</name>
<sequence length="312" mass="35978">MMFFYLPKIINKYTKYELSHSKIITFRFFINNACLKDRHAKKSCGRFPKFASIMKRLIFFLSFTASISLNAQAKKPSAASARSKTSAAKTSAKQGMPTAKSQDLAKINDSVPALLPFKENGKMGFKNQSGKIIIPNTYSNVGFFYEDCTLLHSPREQARKYGSGEYASVRDAAGDYRIDKNGKKVYKFKDEDLGKCPAEFKKQKYHAYVKAGFYGLIEDEIFKDESDYRQYSIYPQFQYLHVLEGDDLENPMIIAAYKDRFGVIDKHGKIIIPFEYEDIKRNYSWKIARLFEVTKDNKNYFFVDASNRILGK</sequence>
<accession>A0A1M6AQ81</accession>
<feature type="compositionally biased region" description="Low complexity" evidence="1">
    <location>
        <begin position="80"/>
        <end position="94"/>
    </location>
</feature>
<dbReference type="STRING" id="1118202.SAMN05443429_101377"/>
<gene>
    <name evidence="2" type="ORF">SAMN05443429_101377</name>
</gene>
<organism evidence="2 3">
    <name type="scientific">Cruoricaptor ignavus</name>
    <dbReference type="NCBI Taxonomy" id="1118202"/>
    <lineage>
        <taxon>Bacteria</taxon>
        <taxon>Pseudomonadati</taxon>
        <taxon>Bacteroidota</taxon>
        <taxon>Flavobacteriia</taxon>
        <taxon>Flavobacteriales</taxon>
        <taxon>Weeksellaceae</taxon>
        <taxon>Cruoricaptor</taxon>
    </lineage>
</organism>
<dbReference type="AlphaFoldDB" id="A0A1M6AQ81"/>
<evidence type="ECO:0000313" key="3">
    <source>
        <dbReference type="Proteomes" id="UP000184335"/>
    </source>
</evidence>
<protein>
    <submittedName>
        <fullName evidence="2">WG containing repeat-containing protein</fullName>
    </submittedName>
</protein>
<dbReference type="InterPro" id="IPR032774">
    <property type="entry name" value="WG_beta_rep"/>
</dbReference>
<dbReference type="Pfam" id="PF14903">
    <property type="entry name" value="WG_beta_rep"/>
    <property type="match status" value="2"/>
</dbReference>
<reference evidence="2 3" key="1">
    <citation type="submission" date="2016-11" db="EMBL/GenBank/DDBJ databases">
        <authorList>
            <person name="Jaros S."/>
            <person name="Januszkiewicz K."/>
            <person name="Wedrychowicz H."/>
        </authorList>
    </citation>
    <scope>NUCLEOTIDE SEQUENCE [LARGE SCALE GENOMIC DNA]</scope>
    <source>
        <strain evidence="2 3">DSM 25479</strain>
    </source>
</reference>
<proteinExistence type="predicted"/>
<evidence type="ECO:0000313" key="2">
    <source>
        <dbReference type="EMBL" id="SHI38636.1"/>
    </source>
</evidence>
<dbReference type="Proteomes" id="UP000184335">
    <property type="component" value="Unassembled WGS sequence"/>
</dbReference>
<dbReference type="EMBL" id="FQYI01000001">
    <property type="protein sequence ID" value="SHI38636.1"/>
    <property type="molecule type" value="Genomic_DNA"/>
</dbReference>